<evidence type="ECO:0000313" key="1">
    <source>
        <dbReference type="EMBL" id="KZL48802.1"/>
    </source>
</evidence>
<dbReference type="AlphaFoldDB" id="A0A166ISY7"/>
<reference evidence="1 2" key="1">
    <citation type="submission" date="2016-04" db="EMBL/GenBank/DDBJ databases">
        <title>Draft Genome Assembly of the Bloom-forming Cyanobacterium Nodularia spumigena Strain CENA596 in Shrimp Production Ponds.</title>
        <authorList>
            <person name="Popin R.V."/>
            <person name="Rigonato J."/>
            <person name="Abreu V.A."/>
            <person name="Andreote A.P."/>
            <person name="Silveira S.B."/>
            <person name="Odebrecht C."/>
            <person name="Fiore M.F."/>
        </authorList>
    </citation>
    <scope>NUCLEOTIDE SEQUENCE [LARGE SCALE GENOMIC DNA]</scope>
    <source>
        <strain evidence="1 2">CENA596</strain>
    </source>
</reference>
<evidence type="ECO:0000313" key="2">
    <source>
        <dbReference type="Proteomes" id="UP000076555"/>
    </source>
</evidence>
<dbReference type="RefSeq" id="WP_063873642.1">
    <property type="nucleotide sequence ID" value="NZ_CAWMRI010000219.1"/>
</dbReference>
<protein>
    <submittedName>
        <fullName evidence="1">Uncharacterized protein</fullName>
    </submittedName>
</protein>
<dbReference type="Proteomes" id="UP000076555">
    <property type="component" value="Unassembled WGS sequence"/>
</dbReference>
<organism evidence="1 2">
    <name type="scientific">Nodularia spumigena CENA596</name>
    <dbReference type="NCBI Taxonomy" id="1819295"/>
    <lineage>
        <taxon>Bacteria</taxon>
        <taxon>Bacillati</taxon>
        <taxon>Cyanobacteriota</taxon>
        <taxon>Cyanophyceae</taxon>
        <taxon>Nostocales</taxon>
        <taxon>Nodulariaceae</taxon>
        <taxon>Nodularia</taxon>
    </lineage>
</organism>
<proteinExistence type="predicted"/>
<name>A0A166ISY7_NODSP</name>
<accession>A0A166ISY7</accession>
<dbReference type="OrthoDB" id="517779at2"/>
<dbReference type="EMBL" id="LWAJ01000219">
    <property type="protein sequence ID" value="KZL48802.1"/>
    <property type="molecule type" value="Genomic_DNA"/>
</dbReference>
<comment type="caution">
    <text evidence="1">The sequence shown here is derived from an EMBL/GenBank/DDBJ whole genome shotgun (WGS) entry which is preliminary data.</text>
</comment>
<sequence>MSEKIIQPDLFVELSAESQELLSGGQARRPDIIVTGNLTDSRGQSFPVTILGFITGQPSGGRGGGGFGGGF</sequence>
<gene>
    <name evidence="1" type="ORF">A2T98_16070</name>
</gene>